<evidence type="ECO:0000256" key="1">
    <source>
        <dbReference type="SAM" id="MobiDB-lite"/>
    </source>
</evidence>
<keyword evidence="3" id="KW-1185">Reference proteome</keyword>
<feature type="region of interest" description="Disordered" evidence="1">
    <location>
        <begin position="41"/>
        <end position="60"/>
    </location>
</feature>
<evidence type="ECO:0000313" key="2">
    <source>
        <dbReference type="EnsemblMetazoa" id="AALB014477-PA"/>
    </source>
</evidence>
<dbReference type="STRING" id="7167.A0A182FXW4"/>
<reference evidence="2 3" key="1">
    <citation type="journal article" date="2017" name="G3 (Bethesda)">
        <title>The Physical Genome Mapping of Anopheles albimanus Corrected Scaffold Misassemblies and Identified Interarm Rearrangements in Genus Anopheles.</title>
        <authorList>
            <person name="Artemov G.N."/>
            <person name="Peery A.N."/>
            <person name="Jiang X."/>
            <person name="Tu Z."/>
            <person name="Stegniy V.N."/>
            <person name="Sharakhova M.V."/>
            <person name="Sharakhov I.V."/>
        </authorList>
    </citation>
    <scope>NUCLEOTIDE SEQUENCE [LARGE SCALE GENOMIC DNA]</scope>
    <source>
        <strain evidence="2 3">ALBI9_A</strain>
    </source>
</reference>
<sequence length="264" mass="28452">MGNHLPSRLTALFGFAKSPHASDSQPGEAAVVGGIRTEETALVRGHDSAGNGSGNNSAKVGRNYSLIESPAGPSGQPGPDRSIGVKGQQSRGVQTSTAQQRPSDATVARERTVDQPPAPLTATNRRLERVRSFFLPSRTSKKQGEEATGQQQQQQQHVRRADSTRRSRFRFYTVRRKPAAVTQSQGTEGEHALLPGGQGRQRTNQWIHRLPGDTDVPVRECHERASIVKEVPGNRGADEGEATPVAKTQVCVWFGSIGSARDPP</sequence>
<feature type="compositionally biased region" description="Basic residues" evidence="1">
    <location>
        <begin position="166"/>
        <end position="178"/>
    </location>
</feature>
<dbReference type="Proteomes" id="UP000069272">
    <property type="component" value="Chromosome 3L"/>
</dbReference>
<protein>
    <submittedName>
        <fullName evidence="2">Uncharacterized protein</fullName>
    </submittedName>
</protein>
<dbReference type="AlphaFoldDB" id="A0A182FXW4"/>
<reference evidence="2" key="2">
    <citation type="submission" date="2022-08" db="UniProtKB">
        <authorList>
            <consortium name="EnsemblMetazoa"/>
        </authorList>
    </citation>
    <scope>IDENTIFICATION</scope>
    <source>
        <strain evidence="2">STECLA/ALBI9_A</strain>
    </source>
</reference>
<organism evidence="2 3">
    <name type="scientific">Anopheles albimanus</name>
    <name type="common">New world malaria mosquito</name>
    <dbReference type="NCBI Taxonomy" id="7167"/>
    <lineage>
        <taxon>Eukaryota</taxon>
        <taxon>Metazoa</taxon>
        <taxon>Ecdysozoa</taxon>
        <taxon>Arthropoda</taxon>
        <taxon>Hexapoda</taxon>
        <taxon>Insecta</taxon>
        <taxon>Pterygota</taxon>
        <taxon>Neoptera</taxon>
        <taxon>Endopterygota</taxon>
        <taxon>Diptera</taxon>
        <taxon>Nematocera</taxon>
        <taxon>Culicoidea</taxon>
        <taxon>Culicidae</taxon>
        <taxon>Anophelinae</taxon>
        <taxon>Anopheles</taxon>
    </lineage>
</organism>
<feature type="compositionally biased region" description="Polar residues" evidence="1">
    <location>
        <begin position="87"/>
        <end position="103"/>
    </location>
</feature>
<evidence type="ECO:0000313" key="3">
    <source>
        <dbReference type="Proteomes" id="UP000069272"/>
    </source>
</evidence>
<dbReference type="EnsemblMetazoa" id="AALB014477-RA">
    <property type="protein sequence ID" value="AALB014477-PA"/>
    <property type="gene ID" value="AALB014477"/>
</dbReference>
<proteinExistence type="predicted"/>
<feature type="region of interest" description="Disordered" evidence="1">
    <location>
        <begin position="65"/>
        <end position="200"/>
    </location>
</feature>
<name>A0A182FXW4_ANOAL</name>
<dbReference type="VEuPathDB" id="VectorBase:AALB014477"/>
<accession>A0A182FXW4</accession>